<reference evidence="2 3" key="1">
    <citation type="journal article" date="2018" name="Front. Plant Sci.">
        <title>Red Clover (Trifolium pratense) and Zigzag Clover (T. medium) - A Picture of Genomic Similarities and Differences.</title>
        <authorList>
            <person name="Dluhosova J."/>
            <person name="Istvanek J."/>
            <person name="Nedelnik J."/>
            <person name="Repkova J."/>
        </authorList>
    </citation>
    <scope>NUCLEOTIDE SEQUENCE [LARGE SCALE GENOMIC DNA]</scope>
    <source>
        <strain evidence="3">cv. 10/8</strain>
        <tissue evidence="2">Leaf</tissue>
    </source>
</reference>
<name>A0A392V2Y7_9FABA</name>
<accession>A0A392V2Y7</accession>
<dbReference type="EMBL" id="LXQA011047837">
    <property type="protein sequence ID" value="MCI82616.1"/>
    <property type="molecule type" value="Genomic_DNA"/>
</dbReference>
<protein>
    <submittedName>
        <fullName evidence="2">Uncharacterized protein</fullName>
    </submittedName>
</protein>
<dbReference type="AlphaFoldDB" id="A0A392V2Y7"/>
<keyword evidence="3" id="KW-1185">Reference proteome</keyword>
<feature type="compositionally biased region" description="Basic and acidic residues" evidence="1">
    <location>
        <begin position="27"/>
        <end position="38"/>
    </location>
</feature>
<evidence type="ECO:0000313" key="2">
    <source>
        <dbReference type="EMBL" id="MCI82616.1"/>
    </source>
</evidence>
<dbReference type="Proteomes" id="UP000265520">
    <property type="component" value="Unassembled WGS sequence"/>
</dbReference>
<feature type="region of interest" description="Disordered" evidence="1">
    <location>
        <begin position="1"/>
        <end position="38"/>
    </location>
</feature>
<evidence type="ECO:0000313" key="3">
    <source>
        <dbReference type="Proteomes" id="UP000265520"/>
    </source>
</evidence>
<evidence type="ECO:0000256" key="1">
    <source>
        <dbReference type="SAM" id="MobiDB-lite"/>
    </source>
</evidence>
<sequence>APLTPSSCWGVPRELSGETLGSYAPGLRERETLHPRKP</sequence>
<organism evidence="2 3">
    <name type="scientific">Trifolium medium</name>
    <dbReference type="NCBI Taxonomy" id="97028"/>
    <lineage>
        <taxon>Eukaryota</taxon>
        <taxon>Viridiplantae</taxon>
        <taxon>Streptophyta</taxon>
        <taxon>Embryophyta</taxon>
        <taxon>Tracheophyta</taxon>
        <taxon>Spermatophyta</taxon>
        <taxon>Magnoliopsida</taxon>
        <taxon>eudicotyledons</taxon>
        <taxon>Gunneridae</taxon>
        <taxon>Pentapetalae</taxon>
        <taxon>rosids</taxon>
        <taxon>fabids</taxon>
        <taxon>Fabales</taxon>
        <taxon>Fabaceae</taxon>
        <taxon>Papilionoideae</taxon>
        <taxon>50 kb inversion clade</taxon>
        <taxon>NPAAA clade</taxon>
        <taxon>Hologalegina</taxon>
        <taxon>IRL clade</taxon>
        <taxon>Trifolieae</taxon>
        <taxon>Trifolium</taxon>
    </lineage>
</organism>
<feature type="non-terminal residue" evidence="2">
    <location>
        <position position="1"/>
    </location>
</feature>
<proteinExistence type="predicted"/>
<comment type="caution">
    <text evidence="2">The sequence shown here is derived from an EMBL/GenBank/DDBJ whole genome shotgun (WGS) entry which is preliminary data.</text>
</comment>